<evidence type="ECO:0000313" key="2">
    <source>
        <dbReference type="Proteomes" id="UP001054945"/>
    </source>
</evidence>
<dbReference type="EMBL" id="BPLR01008975">
    <property type="protein sequence ID" value="GIY28676.1"/>
    <property type="molecule type" value="Genomic_DNA"/>
</dbReference>
<keyword evidence="2" id="KW-1185">Reference proteome</keyword>
<dbReference type="AlphaFoldDB" id="A0AAV4S7V3"/>
<organism evidence="1 2">
    <name type="scientific">Caerostris extrusa</name>
    <name type="common">Bark spider</name>
    <name type="synonym">Caerostris bankana</name>
    <dbReference type="NCBI Taxonomy" id="172846"/>
    <lineage>
        <taxon>Eukaryota</taxon>
        <taxon>Metazoa</taxon>
        <taxon>Ecdysozoa</taxon>
        <taxon>Arthropoda</taxon>
        <taxon>Chelicerata</taxon>
        <taxon>Arachnida</taxon>
        <taxon>Araneae</taxon>
        <taxon>Araneomorphae</taxon>
        <taxon>Entelegynae</taxon>
        <taxon>Araneoidea</taxon>
        <taxon>Araneidae</taxon>
        <taxon>Caerostris</taxon>
    </lineage>
</organism>
<name>A0AAV4S7V3_CAEEX</name>
<reference evidence="1 2" key="1">
    <citation type="submission" date="2021-06" db="EMBL/GenBank/DDBJ databases">
        <title>Caerostris extrusa draft genome.</title>
        <authorList>
            <person name="Kono N."/>
            <person name="Arakawa K."/>
        </authorList>
    </citation>
    <scope>NUCLEOTIDE SEQUENCE [LARGE SCALE GENOMIC DNA]</scope>
</reference>
<sequence>MHEQLYRERFSQINVLDYVMFSSVHLSLCEDGFLRGSRHREDRPRVARTPFVKQNVLDAVQKNPRTNVHAVAAVVGESWNS</sequence>
<dbReference type="Proteomes" id="UP001054945">
    <property type="component" value="Unassembled WGS sequence"/>
</dbReference>
<gene>
    <name evidence="1" type="ORF">CEXT_762651</name>
</gene>
<accession>A0AAV4S7V3</accession>
<comment type="caution">
    <text evidence="1">The sequence shown here is derived from an EMBL/GenBank/DDBJ whole genome shotgun (WGS) entry which is preliminary data.</text>
</comment>
<evidence type="ECO:0000313" key="1">
    <source>
        <dbReference type="EMBL" id="GIY28676.1"/>
    </source>
</evidence>
<proteinExistence type="predicted"/>
<protein>
    <submittedName>
        <fullName evidence="1">Uncharacterized protein</fullName>
    </submittedName>
</protein>